<evidence type="ECO:0000313" key="2">
    <source>
        <dbReference type="EMBL" id="KAK5990678.1"/>
    </source>
</evidence>
<keyword evidence="3" id="KW-1185">Reference proteome</keyword>
<organism evidence="2 3">
    <name type="scientific">Cladobotryum mycophilum</name>
    <dbReference type="NCBI Taxonomy" id="491253"/>
    <lineage>
        <taxon>Eukaryota</taxon>
        <taxon>Fungi</taxon>
        <taxon>Dikarya</taxon>
        <taxon>Ascomycota</taxon>
        <taxon>Pezizomycotina</taxon>
        <taxon>Sordariomycetes</taxon>
        <taxon>Hypocreomycetidae</taxon>
        <taxon>Hypocreales</taxon>
        <taxon>Hypocreaceae</taxon>
        <taxon>Cladobotryum</taxon>
    </lineage>
</organism>
<feature type="region of interest" description="Disordered" evidence="1">
    <location>
        <begin position="139"/>
        <end position="166"/>
    </location>
</feature>
<dbReference type="EMBL" id="JAVFKD010000014">
    <property type="protein sequence ID" value="KAK5990678.1"/>
    <property type="molecule type" value="Genomic_DNA"/>
</dbReference>
<gene>
    <name evidence="2" type="ORF">PT974_08947</name>
</gene>
<evidence type="ECO:0000256" key="1">
    <source>
        <dbReference type="SAM" id="MobiDB-lite"/>
    </source>
</evidence>
<comment type="caution">
    <text evidence="2">The sequence shown here is derived from an EMBL/GenBank/DDBJ whole genome shotgun (WGS) entry which is preliminary data.</text>
</comment>
<sequence length="190" mass="20426">MGITSKDTVFVTIPIRTTPAAASAEDPLTVSNEDRDAAAARLKGTLDNPYLRNLSGHHTSLSVVLGSYLEIDIDDYLSVVDVDNNPDESRDGSTIITAGDIDNKKPNDHLFNLNGVNTPGAITYPLEVTRHGISKSNDTSLINHIGDSKDPSAENPGRMSSEGSWVPVNDTEFDLMEVGVWSKGSTSEQQ</sequence>
<evidence type="ECO:0000313" key="3">
    <source>
        <dbReference type="Proteomes" id="UP001338125"/>
    </source>
</evidence>
<proteinExistence type="predicted"/>
<dbReference type="Proteomes" id="UP001338125">
    <property type="component" value="Unassembled WGS sequence"/>
</dbReference>
<name>A0ABR0SEU3_9HYPO</name>
<accession>A0ABR0SEU3</accession>
<reference evidence="2 3" key="1">
    <citation type="submission" date="2024-01" db="EMBL/GenBank/DDBJ databases">
        <title>Complete genome of Cladobotryum mycophilum ATHUM6906.</title>
        <authorList>
            <person name="Christinaki A.C."/>
            <person name="Myridakis A.I."/>
            <person name="Kouvelis V.N."/>
        </authorList>
    </citation>
    <scope>NUCLEOTIDE SEQUENCE [LARGE SCALE GENOMIC DNA]</scope>
    <source>
        <strain evidence="2 3">ATHUM6906</strain>
    </source>
</reference>
<protein>
    <submittedName>
        <fullName evidence="2">Uncharacterized protein</fullName>
    </submittedName>
</protein>